<dbReference type="SUPFAM" id="SSF53254">
    <property type="entry name" value="Phosphoglycerate mutase-like"/>
    <property type="match status" value="1"/>
</dbReference>
<reference evidence="2 3" key="1">
    <citation type="journal article" date="2016" name="Nat. Commun.">
        <title>Thousands of microbial genomes shed light on interconnected biogeochemical processes in an aquifer system.</title>
        <authorList>
            <person name="Anantharaman K."/>
            <person name="Brown C.T."/>
            <person name="Hug L.A."/>
            <person name="Sharon I."/>
            <person name="Castelle C.J."/>
            <person name="Probst A.J."/>
            <person name="Thomas B.C."/>
            <person name="Singh A."/>
            <person name="Wilkins M.J."/>
            <person name="Karaoz U."/>
            <person name="Brodie E.L."/>
            <person name="Williams K.H."/>
            <person name="Hubbard S.S."/>
            <person name="Banfield J.F."/>
        </authorList>
    </citation>
    <scope>NUCLEOTIDE SEQUENCE [LARGE SCALE GENOMIC DNA]</scope>
</reference>
<dbReference type="InterPro" id="IPR050275">
    <property type="entry name" value="PGM_Phosphatase"/>
</dbReference>
<proteinExistence type="predicted"/>
<organism evidence="2 3">
    <name type="scientific">Candidatus Nomurabacteria bacterium RIFCSPHIGHO2_01_FULL_40_24b</name>
    <dbReference type="NCBI Taxonomy" id="1801739"/>
    <lineage>
        <taxon>Bacteria</taxon>
        <taxon>Candidatus Nomuraibacteriota</taxon>
    </lineage>
</organism>
<dbReference type="PANTHER" id="PTHR48100">
    <property type="entry name" value="BROAD-SPECIFICITY PHOSPHATASE YOR283W-RELATED"/>
    <property type="match status" value="1"/>
</dbReference>
<sequence length="222" mass="25927">MGIKLIYFVRHGETEFNALGLRQGPEGHLTERGKAQALETAKRFPKHRGQPQVIFSSPYERTKETAEIIAKELGMKVKYSDLLVERRNPSQIVGRYGDEREVREIIDRIDKSFHDDNLRYSDEENFIDLKKRAKKLLKFIRSRSEDRIMMVTHGIFLKMVVSYMLLGDKLTASEYNKLSYLNPINNAGIAICSYKSHLFKKDEWKLIIWNDLIQTETGEYAH</sequence>
<protein>
    <recommendedName>
        <fullName evidence="4">Phosphoglycerate mutase</fullName>
    </recommendedName>
</protein>
<dbReference type="InterPro" id="IPR013078">
    <property type="entry name" value="His_Pase_superF_clade-1"/>
</dbReference>
<dbReference type="InterPro" id="IPR029033">
    <property type="entry name" value="His_PPase_superfam"/>
</dbReference>
<evidence type="ECO:0000256" key="1">
    <source>
        <dbReference type="PIRSR" id="PIRSR613078-2"/>
    </source>
</evidence>
<evidence type="ECO:0000313" key="3">
    <source>
        <dbReference type="Proteomes" id="UP000177370"/>
    </source>
</evidence>
<dbReference type="SMART" id="SM00855">
    <property type="entry name" value="PGAM"/>
    <property type="match status" value="1"/>
</dbReference>
<evidence type="ECO:0008006" key="4">
    <source>
        <dbReference type="Google" id="ProtNLM"/>
    </source>
</evidence>
<dbReference type="Proteomes" id="UP000177370">
    <property type="component" value="Unassembled WGS sequence"/>
</dbReference>
<dbReference type="Pfam" id="PF00300">
    <property type="entry name" value="His_Phos_1"/>
    <property type="match status" value="1"/>
</dbReference>
<evidence type="ECO:0000313" key="2">
    <source>
        <dbReference type="EMBL" id="OGI65505.1"/>
    </source>
</evidence>
<feature type="binding site" evidence="1">
    <location>
        <position position="61"/>
    </location>
    <ligand>
        <name>substrate</name>
    </ligand>
</feature>
<dbReference type="GO" id="GO:0005737">
    <property type="term" value="C:cytoplasm"/>
    <property type="evidence" value="ECO:0007669"/>
    <property type="project" value="TreeGrafter"/>
</dbReference>
<dbReference type="PANTHER" id="PTHR48100:SF1">
    <property type="entry name" value="HISTIDINE PHOSPHATASE FAMILY PROTEIN-RELATED"/>
    <property type="match status" value="1"/>
</dbReference>
<gene>
    <name evidence="2" type="ORF">A2647_03435</name>
</gene>
<comment type="caution">
    <text evidence="2">The sequence shown here is derived from an EMBL/GenBank/DDBJ whole genome shotgun (WGS) entry which is preliminary data.</text>
</comment>
<feature type="binding site" evidence="1">
    <location>
        <begin position="10"/>
        <end position="17"/>
    </location>
    <ligand>
        <name>substrate</name>
    </ligand>
</feature>
<dbReference type="Gene3D" id="3.40.50.1240">
    <property type="entry name" value="Phosphoglycerate mutase-like"/>
    <property type="match status" value="1"/>
</dbReference>
<dbReference type="AlphaFoldDB" id="A0A1F6V7B5"/>
<dbReference type="EMBL" id="MFTP01000017">
    <property type="protein sequence ID" value="OGI65505.1"/>
    <property type="molecule type" value="Genomic_DNA"/>
</dbReference>
<dbReference type="GO" id="GO:0016791">
    <property type="term" value="F:phosphatase activity"/>
    <property type="evidence" value="ECO:0007669"/>
    <property type="project" value="TreeGrafter"/>
</dbReference>
<name>A0A1F6V7B5_9BACT</name>
<dbReference type="CDD" id="cd07067">
    <property type="entry name" value="HP_PGM_like"/>
    <property type="match status" value="1"/>
</dbReference>
<accession>A0A1F6V7B5</accession>